<dbReference type="GO" id="GO:0016020">
    <property type="term" value="C:membrane"/>
    <property type="evidence" value="ECO:0007669"/>
    <property type="project" value="UniProtKB-SubCell"/>
</dbReference>
<dbReference type="PROSITE" id="PS50850">
    <property type="entry name" value="MFS"/>
    <property type="match status" value="1"/>
</dbReference>
<feature type="transmembrane region" description="Helical" evidence="6">
    <location>
        <begin position="150"/>
        <end position="174"/>
    </location>
</feature>
<reference evidence="8 9" key="1">
    <citation type="submission" date="2018-08" db="EMBL/GenBank/DDBJ databases">
        <title>Genomic Encyclopedia of Type Strains, Phase IV (KMG-IV): sequencing the most valuable type-strain genomes for metagenomic binning, comparative biology and taxonomic classification.</title>
        <authorList>
            <person name="Goeker M."/>
        </authorList>
    </citation>
    <scope>NUCLEOTIDE SEQUENCE [LARGE SCALE GENOMIC DNA]</scope>
    <source>
        <strain evidence="8 9">DSM 26022</strain>
    </source>
</reference>
<feature type="transmembrane region" description="Helical" evidence="6">
    <location>
        <begin position="21"/>
        <end position="43"/>
    </location>
</feature>
<feature type="transmembrane region" description="Helical" evidence="6">
    <location>
        <begin position="397"/>
        <end position="418"/>
    </location>
</feature>
<evidence type="ECO:0000256" key="2">
    <source>
        <dbReference type="ARBA" id="ARBA00022448"/>
    </source>
</evidence>
<feature type="transmembrane region" description="Helical" evidence="6">
    <location>
        <begin position="307"/>
        <end position="328"/>
    </location>
</feature>
<name>A0A3E0H437_9GAMM</name>
<feature type="transmembrane region" description="Helical" evidence="6">
    <location>
        <begin position="180"/>
        <end position="199"/>
    </location>
</feature>
<dbReference type="PANTHER" id="PTHR12778:SF10">
    <property type="entry name" value="MAJOR FACILITATOR SUPERFAMILY DOMAIN-CONTAINING PROTEIN 3"/>
    <property type="match status" value="1"/>
</dbReference>
<protein>
    <submittedName>
        <fullName evidence="8">PAT family beta-lactamase induction signal transducer AmpG</fullName>
    </submittedName>
</protein>
<keyword evidence="5 6" id="KW-0472">Membrane</keyword>
<evidence type="ECO:0000256" key="6">
    <source>
        <dbReference type="SAM" id="Phobius"/>
    </source>
</evidence>
<dbReference type="Gene3D" id="1.20.1250.20">
    <property type="entry name" value="MFS general substrate transporter like domains"/>
    <property type="match status" value="2"/>
</dbReference>
<dbReference type="GO" id="GO:0022857">
    <property type="term" value="F:transmembrane transporter activity"/>
    <property type="evidence" value="ECO:0007669"/>
    <property type="project" value="InterPro"/>
</dbReference>
<dbReference type="RefSeq" id="WP_220375733.1">
    <property type="nucleotide sequence ID" value="NZ_QUNR01000003.1"/>
</dbReference>
<dbReference type="Pfam" id="PF07690">
    <property type="entry name" value="MFS_1"/>
    <property type="match status" value="1"/>
</dbReference>
<dbReference type="InterPro" id="IPR011701">
    <property type="entry name" value="MFS"/>
</dbReference>
<evidence type="ECO:0000313" key="9">
    <source>
        <dbReference type="Proteomes" id="UP000256774"/>
    </source>
</evidence>
<organism evidence="8 9">
    <name type="scientific">Paraperlucidibaca baekdonensis</name>
    <dbReference type="NCBI Taxonomy" id="748120"/>
    <lineage>
        <taxon>Bacteria</taxon>
        <taxon>Pseudomonadati</taxon>
        <taxon>Pseudomonadota</taxon>
        <taxon>Gammaproteobacteria</taxon>
        <taxon>Moraxellales</taxon>
        <taxon>Moraxellaceae</taxon>
        <taxon>Paraperlucidibaca</taxon>
    </lineage>
</organism>
<evidence type="ECO:0000256" key="5">
    <source>
        <dbReference type="ARBA" id="ARBA00023136"/>
    </source>
</evidence>
<feature type="transmembrane region" description="Helical" evidence="6">
    <location>
        <begin position="90"/>
        <end position="108"/>
    </location>
</feature>
<dbReference type="Proteomes" id="UP000256774">
    <property type="component" value="Unassembled WGS sequence"/>
</dbReference>
<dbReference type="SUPFAM" id="SSF103473">
    <property type="entry name" value="MFS general substrate transporter"/>
    <property type="match status" value="1"/>
</dbReference>
<dbReference type="NCBIfam" id="TIGR00901">
    <property type="entry name" value="2A0125"/>
    <property type="match status" value="1"/>
</dbReference>
<dbReference type="InterPro" id="IPR004752">
    <property type="entry name" value="AmpG_permease/AT-1"/>
</dbReference>
<feature type="transmembrane region" description="Helical" evidence="6">
    <location>
        <begin position="239"/>
        <end position="263"/>
    </location>
</feature>
<keyword evidence="3 6" id="KW-0812">Transmembrane</keyword>
<gene>
    <name evidence="8" type="ORF">DFR26_1349</name>
</gene>
<dbReference type="EMBL" id="QUNR01000003">
    <property type="protein sequence ID" value="REH37574.1"/>
    <property type="molecule type" value="Genomic_DNA"/>
</dbReference>
<feature type="transmembrane region" description="Helical" evidence="6">
    <location>
        <begin position="283"/>
        <end position="300"/>
    </location>
</feature>
<feature type="transmembrane region" description="Helical" evidence="6">
    <location>
        <begin position="49"/>
        <end position="69"/>
    </location>
</feature>
<evidence type="ECO:0000256" key="1">
    <source>
        <dbReference type="ARBA" id="ARBA00004141"/>
    </source>
</evidence>
<dbReference type="AlphaFoldDB" id="A0A3E0H437"/>
<evidence type="ECO:0000313" key="8">
    <source>
        <dbReference type="EMBL" id="REH37574.1"/>
    </source>
</evidence>
<dbReference type="InterPro" id="IPR020846">
    <property type="entry name" value="MFS_dom"/>
</dbReference>
<comment type="subcellular location">
    <subcellularLocation>
        <location evidence="1">Membrane</location>
        <topology evidence="1">Multi-pass membrane protein</topology>
    </subcellularLocation>
</comment>
<keyword evidence="9" id="KW-1185">Reference proteome</keyword>
<comment type="caution">
    <text evidence="8">The sequence shown here is derived from an EMBL/GenBank/DDBJ whole genome shotgun (WGS) entry which is preliminary data.</text>
</comment>
<keyword evidence="4 6" id="KW-1133">Transmembrane helix</keyword>
<dbReference type="PANTHER" id="PTHR12778">
    <property type="entry name" value="SOLUTE CARRIER FAMILY 33 ACETYL-COA TRANSPORTER -RELATED"/>
    <property type="match status" value="1"/>
</dbReference>
<feature type="transmembrane region" description="Helical" evidence="6">
    <location>
        <begin position="370"/>
        <end position="391"/>
    </location>
</feature>
<feature type="transmembrane region" description="Helical" evidence="6">
    <location>
        <begin position="334"/>
        <end position="358"/>
    </location>
</feature>
<evidence type="ECO:0000256" key="3">
    <source>
        <dbReference type="ARBA" id="ARBA00022692"/>
    </source>
</evidence>
<evidence type="ECO:0000259" key="7">
    <source>
        <dbReference type="PROSITE" id="PS50850"/>
    </source>
</evidence>
<accession>A0A3E0H437</accession>
<feature type="transmembrane region" description="Helical" evidence="6">
    <location>
        <begin position="114"/>
        <end position="138"/>
    </location>
</feature>
<proteinExistence type="predicted"/>
<evidence type="ECO:0000256" key="4">
    <source>
        <dbReference type="ARBA" id="ARBA00022989"/>
    </source>
</evidence>
<feature type="domain" description="Major facilitator superfamily (MFS) profile" evidence="7">
    <location>
        <begin position="17"/>
        <end position="422"/>
    </location>
</feature>
<keyword evidence="2" id="KW-0813">Transport</keyword>
<dbReference type="InterPro" id="IPR036259">
    <property type="entry name" value="MFS_trans_sf"/>
</dbReference>
<sequence>MTNASNTSLIRAFGLPAARTMFLFGFASGLPFLLVGGTLSVWLKDSGVSLESIGLISLASLAYAFKFIWAPLVDRWQLPVLHRLGRRRGWLSFAQALLAVCLLLMSLLTPSGGLMLFVGLTVIAGWAGATQDVIVDAYRIEIAPPAVQGALAATYTLGYRLALLISGAAALLMADHLPWSLIYQAMAAIVVFTIIVTLLSPEPEVEASAIAADDQPLLRSVASSIVGPFRDFFSRYAGALGWGLLLFIGLFKVSDQMLGVMALPFYLDVGFSKTEIAGVSKLFGVWVGIAGAFLGGAAVVRYGAHRMLLVAILLGAVSNLLYVVLAWFPGNLSVFIAVIGGENLSGGFLGSVAVAWLSMLVSREYTASQYALFSSLVALPGKLIGGVSGFMVTGMGYSGFFIFSTAAGVPALLLYLWLSRRLPKALLTINKAP</sequence>